<proteinExistence type="predicted"/>
<feature type="non-terminal residue" evidence="1">
    <location>
        <position position="1"/>
    </location>
</feature>
<evidence type="ECO:0000313" key="1">
    <source>
        <dbReference type="EMBL" id="KAG0419044.1"/>
    </source>
</evidence>
<reference evidence="1 2" key="1">
    <citation type="journal article" date="2020" name="Cell">
        <title>Large-Scale Comparative Analyses of Tick Genomes Elucidate Their Genetic Diversity and Vector Capacities.</title>
        <authorList>
            <consortium name="Tick Genome and Microbiome Consortium (TIGMIC)"/>
            <person name="Jia N."/>
            <person name="Wang J."/>
            <person name="Shi W."/>
            <person name="Du L."/>
            <person name="Sun Y."/>
            <person name="Zhan W."/>
            <person name="Jiang J.F."/>
            <person name="Wang Q."/>
            <person name="Zhang B."/>
            <person name="Ji P."/>
            <person name="Bell-Sakyi L."/>
            <person name="Cui X.M."/>
            <person name="Yuan T.T."/>
            <person name="Jiang B.G."/>
            <person name="Yang W.F."/>
            <person name="Lam T.T."/>
            <person name="Chang Q.C."/>
            <person name="Ding S.J."/>
            <person name="Wang X.J."/>
            <person name="Zhu J.G."/>
            <person name="Ruan X.D."/>
            <person name="Zhao L."/>
            <person name="Wei J.T."/>
            <person name="Ye R.Z."/>
            <person name="Que T.C."/>
            <person name="Du C.H."/>
            <person name="Zhou Y.H."/>
            <person name="Cheng J.X."/>
            <person name="Dai P.F."/>
            <person name="Guo W.B."/>
            <person name="Han X.H."/>
            <person name="Huang E.J."/>
            <person name="Li L.F."/>
            <person name="Wei W."/>
            <person name="Gao Y.C."/>
            <person name="Liu J.Z."/>
            <person name="Shao H.Z."/>
            <person name="Wang X."/>
            <person name="Wang C.C."/>
            <person name="Yang T.C."/>
            <person name="Huo Q.B."/>
            <person name="Li W."/>
            <person name="Chen H.Y."/>
            <person name="Chen S.E."/>
            <person name="Zhou L.G."/>
            <person name="Ni X.B."/>
            <person name="Tian J.H."/>
            <person name="Sheng Y."/>
            <person name="Liu T."/>
            <person name="Pan Y.S."/>
            <person name="Xia L.Y."/>
            <person name="Li J."/>
            <person name="Zhao F."/>
            <person name="Cao W.C."/>
        </authorList>
    </citation>
    <scope>NUCLEOTIDE SEQUENCE [LARGE SCALE GENOMIC DNA]</scope>
    <source>
        <strain evidence="1">Iper-2018</strain>
    </source>
</reference>
<comment type="caution">
    <text evidence="1">The sequence shown here is derived from an EMBL/GenBank/DDBJ whole genome shotgun (WGS) entry which is preliminary data.</text>
</comment>
<keyword evidence="2" id="KW-1185">Reference proteome</keyword>
<sequence length="1201" mass="133535">TAVNSLPLIQPSDEVCQTLSTSCQDLWVASGCKKVKTCITEVWEKLEVPLDNSNVCNICKEMVKEARDQLLSNETQEELKEVLEGSCNLIPVGFISEMCRQVVDSLIPDLIDMLVSRMDPNQVCSIAGLCNPDFITQGLQTKLQQSLLLSSFKSRVFLPSSEASTSVVATKKSSDCVLCKDAMKYSKKIFNKISEERMASIVLKACENRLGNQSPECQAIAKVFLPPVFKFLRTMNPDAFCAHLKHCTLVGSTKLEVPVFAKANDDLTCDFCKQLVEHLRQILASNATQEELKEAFLNFCEELGPAAEECQKLLDEYFDMAYSYLLEALTPDEFCTAIGLCPQTSGGGMNSQEKAMNKVIMKLFPSSEQQKKHLLKLKLKKYGKVGPSYKSVKSMPLVKVIPALPAKYLEANTSAALPMVKLFPSQKTKVGNIITCALCKSIINLAEQLLPRNKTVEAIADLLDYICDLFPASERRQCKTFIDNNKDIIIKFLAEEAAPELICHMITLCSAPPATRVSPYSDCDFCQDIVQFLYSELKNNSTEEELRQLLEGVCQLFPGESGKKCLGVVDTYFNLVMSMILQEFTPDQICKQLGFCPSSKQAPSSIHAIPQPTKQAVKTKSLNSECDMCVTVVQFVYSELKDNATEEEIKLLLDKACSLFPGETRQKCINMVNTYFDMLVSLLTQELSPDQICQAMGFCASSKQVLSVHPGPLPEDHTKKDKSGSECDMCITVVEYVYSQLKNESTEEEIKEFLDQACSFFPGESRQKCVNMVNTYLDIIVSLLIQQTTPTQLCQIVGFCPNSKKMPSSVHPVPQPKVHIVKSRSGAECDICISVVQFVYSELKDNATEEEIKQLLDKACSLLPGSSKQKCIDMVNNYLDMLVALIIQQLSPNEICQTLGFCPSSIAASPVVTSASHLSKQGVPKATFGGECDICKNIVQFVYNEMKDKSSEEEVKKLLDGVCNLFAEAERQECVNLVNTYLDVLVPMLLNKYTPTQICQSLHLCSNARATSLPSASKNVPPKKMADPNPECAFCQSLVKLVYDELKDDKTEAAIRKALDHVCDLCPGENKQKCITVVNTYYELLVSLLLQEVDPNLICKDFLHLCSEGPRGNFECTFCNYALHFIQNQLVDHVTEARVPEALDKLCDELPQQFADECRAFVEEYGPALMVLLAQELDPSIVCVAIKACPKDGVRRRKQES</sequence>
<protein>
    <submittedName>
        <fullName evidence="1">Uncharacterized protein</fullName>
    </submittedName>
</protein>
<dbReference type="EMBL" id="JABSTQ010010670">
    <property type="protein sequence ID" value="KAG0419044.1"/>
    <property type="molecule type" value="Genomic_DNA"/>
</dbReference>
<organism evidence="1 2">
    <name type="scientific">Ixodes persulcatus</name>
    <name type="common">Taiga tick</name>
    <dbReference type="NCBI Taxonomy" id="34615"/>
    <lineage>
        <taxon>Eukaryota</taxon>
        <taxon>Metazoa</taxon>
        <taxon>Ecdysozoa</taxon>
        <taxon>Arthropoda</taxon>
        <taxon>Chelicerata</taxon>
        <taxon>Arachnida</taxon>
        <taxon>Acari</taxon>
        <taxon>Parasitiformes</taxon>
        <taxon>Ixodida</taxon>
        <taxon>Ixodoidea</taxon>
        <taxon>Ixodidae</taxon>
        <taxon>Ixodinae</taxon>
        <taxon>Ixodes</taxon>
    </lineage>
</organism>
<evidence type="ECO:0000313" key="2">
    <source>
        <dbReference type="Proteomes" id="UP000805193"/>
    </source>
</evidence>
<dbReference type="Proteomes" id="UP000805193">
    <property type="component" value="Unassembled WGS sequence"/>
</dbReference>
<gene>
    <name evidence="1" type="ORF">HPB47_004405</name>
</gene>
<name>A0AC60PFR0_IXOPE</name>
<accession>A0AC60PFR0</accession>